<name>A0A183GBI9_HELPZ</name>
<dbReference type="WBParaSite" id="HPBE_0001947201-mRNA-1">
    <property type="protein sequence ID" value="HPBE_0001947201-mRNA-1"/>
    <property type="gene ID" value="HPBE_0001947201"/>
</dbReference>
<dbReference type="OrthoDB" id="3763at2759"/>
<gene>
    <name evidence="1" type="ORF">HPBE_LOCUS19471</name>
</gene>
<reference evidence="3" key="2">
    <citation type="submission" date="2019-09" db="UniProtKB">
        <authorList>
            <consortium name="WormBaseParasite"/>
        </authorList>
    </citation>
    <scope>IDENTIFICATION</scope>
</reference>
<accession>A0A183GBI9</accession>
<keyword evidence="2" id="KW-1185">Reference proteome</keyword>
<sequence length="126" mass="14801">MVQREIDYVNRSKKFLLNAEDKKDAFERQYCHIYVTRLDAMKMRILEAAKKELGRDKMKLAERIASILQDFELRQLEIEEVEKLEVVEEEDHEFQPEEDCATPLTSEGTITFSGGQIVSEENVWLC</sequence>
<dbReference type="AlphaFoldDB" id="A0A183GBI9"/>
<reference evidence="1 2" key="1">
    <citation type="submission" date="2018-11" db="EMBL/GenBank/DDBJ databases">
        <authorList>
            <consortium name="Pathogen Informatics"/>
        </authorList>
    </citation>
    <scope>NUCLEOTIDE SEQUENCE [LARGE SCALE GENOMIC DNA]</scope>
</reference>
<dbReference type="EMBL" id="UZAH01031386">
    <property type="protein sequence ID" value="VDP15219.1"/>
    <property type="molecule type" value="Genomic_DNA"/>
</dbReference>
<dbReference type="Proteomes" id="UP000050761">
    <property type="component" value="Unassembled WGS sequence"/>
</dbReference>
<accession>A0A3P8ETG2</accession>
<organism evidence="2 3">
    <name type="scientific">Heligmosomoides polygyrus</name>
    <name type="common">Parasitic roundworm</name>
    <dbReference type="NCBI Taxonomy" id="6339"/>
    <lineage>
        <taxon>Eukaryota</taxon>
        <taxon>Metazoa</taxon>
        <taxon>Ecdysozoa</taxon>
        <taxon>Nematoda</taxon>
        <taxon>Chromadorea</taxon>
        <taxon>Rhabditida</taxon>
        <taxon>Rhabditina</taxon>
        <taxon>Rhabditomorpha</taxon>
        <taxon>Strongyloidea</taxon>
        <taxon>Heligmosomidae</taxon>
        <taxon>Heligmosomoides</taxon>
    </lineage>
</organism>
<proteinExistence type="predicted"/>
<evidence type="ECO:0000313" key="1">
    <source>
        <dbReference type="EMBL" id="VDP15219.1"/>
    </source>
</evidence>
<protein>
    <submittedName>
        <fullName evidence="3">ING domain-containing protein</fullName>
    </submittedName>
</protein>
<evidence type="ECO:0000313" key="3">
    <source>
        <dbReference type="WBParaSite" id="HPBE_0001947201-mRNA-1"/>
    </source>
</evidence>
<evidence type="ECO:0000313" key="2">
    <source>
        <dbReference type="Proteomes" id="UP000050761"/>
    </source>
</evidence>